<dbReference type="GO" id="GO:0071949">
    <property type="term" value="F:FAD binding"/>
    <property type="evidence" value="ECO:0007669"/>
    <property type="project" value="InterPro"/>
</dbReference>
<dbReference type="AlphaFoldDB" id="A0A2N9EM50"/>
<sequence length="439" mass="48400">MESVLEDIVIVGGGVAGLATSLGLHRLGIRSLVLESSDNLRSAGYALTAYTNAWKALDALGIGDLIRQQHEAASRFARTSTNLIGTHNTLLVTCTTIGARNVTTSTISGLQTSELPYKAKGKHGEHEVRCVKRRLLLEALAKELPSGTIRFSSKVVCIEESGFFKLVHLADGTVLKSKVLIGCDGVNSVVAKWLGFKKPAFAGRLAIRGSVEFKHGHGFEPKFMQFFGKGVRSGALPIDDNSVYWFVTWTPSSKEEELEQDPAKVKQLILSKLGKIPEKVRALIENYELDGFISLPLRYRHPWELLWGNISKGNVCVAGDALHPLTPDLGQGGCCALEDSVVLARCLAEVLLTKPIGKTKEKGEEEKDEYKRIEMGLKKYAKEREWRSIKLISVSYVVGFIQENRWKMMTFLRDNALVGFIAGLYLKMADFDCGKLTIS</sequence>
<dbReference type="Pfam" id="PF01494">
    <property type="entry name" value="FAD_binding_3"/>
    <property type="match status" value="1"/>
</dbReference>
<dbReference type="InterPro" id="IPR002938">
    <property type="entry name" value="FAD-bd"/>
</dbReference>
<name>A0A2N9EM50_FAGSY</name>
<keyword evidence="2" id="KW-0503">Monooxygenase</keyword>
<reference evidence="5" key="1">
    <citation type="submission" date="2018-02" db="EMBL/GenBank/DDBJ databases">
        <authorList>
            <person name="Cohen D.B."/>
            <person name="Kent A.D."/>
        </authorList>
    </citation>
    <scope>NUCLEOTIDE SEQUENCE</scope>
</reference>
<proteinExistence type="inferred from homology"/>
<dbReference type="SUPFAM" id="SSF51905">
    <property type="entry name" value="FAD/NAD(P)-binding domain"/>
    <property type="match status" value="1"/>
</dbReference>
<dbReference type="EMBL" id="OIVN01000423">
    <property type="protein sequence ID" value="SPC79937.1"/>
    <property type="molecule type" value="Genomic_DNA"/>
</dbReference>
<dbReference type="GO" id="GO:0004497">
    <property type="term" value="F:monooxygenase activity"/>
    <property type="evidence" value="ECO:0007669"/>
    <property type="project" value="UniProtKB-KW"/>
</dbReference>
<dbReference type="PANTHER" id="PTHR45934">
    <property type="entry name" value="FAD/NAD(P)-BINDING OXIDOREDUCTASE FAMILY PROTEIN"/>
    <property type="match status" value="1"/>
</dbReference>
<feature type="domain" description="FAD-binding" evidence="4">
    <location>
        <begin position="7"/>
        <end position="351"/>
    </location>
</feature>
<dbReference type="PANTHER" id="PTHR45934:SF20">
    <property type="entry name" value="MONOOXYGENASE 2-RELATED"/>
    <property type="match status" value="1"/>
</dbReference>
<dbReference type="Gene3D" id="3.50.50.60">
    <property type="entry name" value="FAD/NAD(P)-binding domain"/>
    <property type="match status" value="1"/>
</dbReference>
<organism evidence="5">
    <name type="scientific">Fagus sylvatica</name>
    <name type="common">Beechnut</name>
    <dbReference type="NCBI Taxonomy" id="28930"/>
    <lineage>
        <taxon>Eukaryota</taxon>
        <taxon>Viridiplantae</taxon>
        <taxon>Streptophyta</taxon>
        <taxon>Embryophyta</taxon>
        <taxon>Tracheophyta</taxon>
        <taxon>Spermatophyta</taxon>
        <taxon>Magnoliopsida</taxon>
        <taxon>eudicotyledons</taxon>
        <taxon>Gunneridae</taxon>
        <taxon>Pentapetalae</taxon>
        <taxon>rosids</taxon>
        <taxon>fabids</taxon>
        <taxon>Fagales</taxon>
        <taxon>Fagaceae</taxon>
        <taxon>Fagus</taxon>
    </lineage>
</organism>
<gene>
    <name evidence="5" type="ORF">FSB_LOCUS7819</name>
</gene>
<protein>
    <recommendedName>
        <fullName evidence="4">FAD-binding domain-containing protein</fullName>
    </recommendedName>
</protein>
<accession>A0A2N9EM50</accession>
<evidence type="ECO:0000259" key="4">
    <source>
        <dbReference type="Pfam" id="PF01494"/>
    </source>
</evidence>
<dbReference type="InterPro" id="IPR044560">
    <property type="entry name" value="MOase"/>
</dbReference>
<evidence type="ECO:0000256" key="3">
    <source>
        <dbReference type="ARBA" id="ARBA00024018"/>
    </source>
</evidence>
<evidence type="ECO:0000256" key="2">
    <source>
        <dbReference type="ARBA" id="ARBA00023033"/>
    </source>
</evidence>
<comment type="similarity">
    <text evidence="3">Belongs to the 3-hydroxybenzoate 6-hydroxylase family.</text>
</comment>
<evidence type="ECO:0000256" key="1">
    <source>
        <dbReference type="ARBA" id="ARBA00023002"/>
    </source>
</evidence>
<dbReference type="PRINTS" id="PR00420">
    <property type="entry name" value="RNGMNOXGNASE"/>
</dbReference>
<keyword evidence="1" id="KW-0560">Oxidoreductase</keyword>
<dbReference type="InterPro" id="IPR036188">
    <property type="entry name" value="FAD/NAD-bd_sf"/>
</dbReference>
<evidence type="ECO:0000313" key="5">
    <source>
        <dbReference type="EMBL" id="SPC79937.1"/>
    </source>
</evidence>